<gene>
    <name evidence="2" type="ORF">OQZ29_07415</name>
</gene>
<dbReference type="AlphaFoldDB" id="A0A9X3I893"/>
<dbReference type="Proteomes" id="UP001142592">
    <property type="component" value="Unassembled WGS sequence"/>
</dbReference>
<keyword evidence="1" id="KW-0812">Transmembrane</keyword>
<dbReference type="EMBL" id="JAPJUH010000002">
    <property type="protein sequence ID" value="MCX3264567.1"/>
    <property type="molecule type" value="Genomic_DNA"/>
</dbReference>
<feature type="transmembrane region" description="Helical" evidence="1">
    <location>
        <begin position="86"/>
        <end position="107"/>
    </location>
</feature>
<sequence length="206" mass="23679">MVHGYYSKLISKQQISQLKYPKCDAEYDMQFETFCKIHHMLFIPFVAGKKTPYIGCGKCGTHYYPTAFPAFEQQAIEFAKQTKKRWYHFSGLMLLSIFVIGAVTLVYKGSQENKKRMDNNLAAIQPNCVIFYHKAEDVNTSMLVSRVVADTVFVHENSRSTNGSAYQIDDSDNYKGPETFFMKSELKKWLAEGKINDITEPQTYAE</sequence>
<dbReference type="RefSeq" id="WP_266268718.1">
    <property type="nucleotide sequence ID" value="NZ_JAPJUH010000002.1"/>
</dbReference>
<keyword evidence="3" id="KW-1185">Reference proteome</keyword>
<name>A0A9X3I893_9SPHI</name>
<comment type="caution">
    <text evidence="2">The sequence shown here is derived from an EMBL/GenBank/DDBJ whole genome shotgun (WGS) entry which is preliminary data.</text>
</comment>
<proteinExistence type="predicted"/>
<keyword evidence="1" id="KW-0472">Membrane</keyword>
<keyword evidence="1" id="KW-1133">Transmembrane helix</keyword>
<evidence type="ECO:0000313" key="3">
    <source>
        <dbReference type="Proteomes" id="UP001142592"/>
    </source>
</evidence>
<evidence type="ECO:0000256" key="1">
    <source>
        <dbReference type="SAM" id="Phobius"/>
    </source>
</evidence>
<evidence type="ECO:0000313" key="2">
    <source>
        <dbReference type="EMBL" id="MCX3264567.1"/>
    </source>
</evidence>
<protein>
    <recommendedName>
        <fullName evidence="4">Zinc-ribbon 15 domain-containing protein</fullName>
    </recommendedName>
</protein>
<reference evidence="2" key="1">
    <citation type="submission" date="2022-11" db="EMBL/GenBank/DDBJ databases">
        <authorList>
            <person name="Graham C."/>
            <person name="Newman J.D."/>
        </authorList>
    </citation>
    <scope>NUCLEOTIDE SEQUENCE</scope>
    <source>
        <strain evidence="2">DSM 19486</strain>
    </source>
</reference>
<accession>A0A9X3I893</accession>
<organism evidence="2 3">
    <name type="scientific">Pedobacter agri</name>
    <dbReference type="NCBI Taxonomy" id="454586"/>
    <lineage>
        <taxon>Bacteria</taxon>
        <taxon>Pseudomonadati</taxon>
        <taxon>Bacteroidota</taxon>
        <taxon>Sphingobacteriia</taxon>
        <taxon>Sphingobacteriales</taxon>
        <taxon>Sphingobacteriaceae</taxon>
        <taxon>Pedobacter</taxon>
    </lineage>
</organism>
<evidence type="ECO:0008006" key="4">
    <source>
        <dbReference type="Google" id="ProtNLM"/>
    </source>
</evidence>